<keyword evidence="1" id="KW-0472">Membrane</keyword>
<dbReference type="RefSeq" id="WP_016444460.1">
    <property type="nucleotide sequence ID" value="NZ_KE150266.1"/>
</dbReference>
<dbReference type="InterPro" id="IPR021949">
    <property type="entry name" value="DUF3566_TM"/>
</dbReference>
<keyword evidence="1" id="KW-1133">Transmembrane helix</keyword>
<keyword evidence="4" id="KW-1185">Reference proteome</keyword>
<name>A0A9W5RF85_9ACTO</name>
<keyword evidence="1" id="KW-0812">Transmembrane</keyword>
<evidence type="ECO:0000259" key="2">
    <source>
        <dbReference type="Pfam" id="PF12089"/>
    </source>
</evidence>
<dbReference type="Pfam" id="PF12089">
    <property type="entry name" value="DUF3566"/>
    <property type="match status" value="1"/>
</dbReference>
<dbReference type="EMBL" id="AGWN01000001">
    <property type="protein sequence ID" value="EPD31349.1"/>
    <property type="molecule type" value="Genomic_DNA"/>
</dbReference>
<protein>
    <recommendedName>
        <fullName evidence="2">DUF3566 domain-containing protein</fullName>
    </recommendedName>
</protein>
<accession>A0A9W5RF85</accession>
<dbReference type="Proteomes" id="UP000014387">
    <property type="component" value="Unassembled WGS sequence"/>
</dbReference>
<evidence type="ECO:0000313" key="3">
    <source>
        <dbReference type="EMBL" id="EPD31349.1"/>
    </source>
</evidence>
<evidence type="ECO:0000313" key="4">
    <source>
        <dbReference type="Proteomes" id="UP000014387"/>
    </source>
</evidence>
<feature type="transmembrane region" description="Helical" evidence="1">
    <location>
        <begin position="38"/>
        <end position="59"/>
    </location>
</feature>
<dbReference type="AlphaFoldDB" id="A0A9W5RF85"/>
<sequence>MSDTSRSDVQQDWENDTPHQVMLAVARVDPWTVMKVSFMLSVAFAIASVIATFVIWLMLDGMHVFADIEHFLVSIGAESFVKLLDYARLPQVMSMATLVGVVNIVILTALCTLGALIYNLVAALVGGVRVTLMDE</sequence>
<comment type="caution">
    <text evidence="3">The sequence shown here is derived from an EMBL/GenBank/DDBJ whole genome shotgun (WGS) entry which is preliminary data.</text>
</comment>
<organism evidence="3 4">
    <name type="scientific">Gleimia europaea ACS-120-V-Col10b</name>
    <dbReference type="NCBI Taxonomy" id="883069"/>
    <lineage>
        <taxon>Bacteria</taxon>
        <taxon>Bacillati</taxon>
        <taxon>Actinomycetota</taxon>
        <taxon>Actinomycetes</taxon>
        <taxon>Actinomycetales</taxon>
        <taxon>Actinomycetaceae</taxon>
        <taxon>Gleimia</taxon>
    </lineage>
</organism>
<feature type="transmembrane region" description="Helical" evidence="1">
    <location>
        <begin position="98"/>
        <end position="125"/>
    </location>
</feature>
<feature type="domain" description="DUF3566" evidence="2">
    <location>
        <begin position="19"/>
        <end position="134"/>
    </location>
</feature>
<gene>
    <name evidence="3" type="ORF">HMPREF9238_01117</name>
</gene>
<reference evidence="3 4" key="1">
    <citation type="submission" date="2013-05" db="EMBL/GenBank/DDBJ databases">
        <title>The Genome Sequence of Actinomyces europaeus ACS-120-V-COL10B.</title>
        <authorList>
            <consortium name="The Broad Institute Genomics Platform"/>
            <person name="Earl A."/>
            <person name="Ward D."/>
            <person name="Feldgarden M."/>
            <person name="Gevers D."/>
            <person name="Saerens B."/>
            <person name="Vaneechoutte M."/>
            <person name="Walker B."/>
            <person name="Young S."/>
            <person name="Zeng Q."/>
            <person name="Gargeya S."/>
            <person name="Fitzgerald M."/>
            <person name="Haas B."/>
            <person name="Abouelleil A."/>
            <person name="Allen A.W."/>
            <person name="Alvarado L."/>
            <person name="Arachchi H.M."/>
            <person name="Berlin A.M."/>
            <person name="Chapman S.B."/>
            <person name="Gainer-Dewar J."/>
            <person name="Goldberg J."/>
            <person name="Griggs A."/>
            <person name="Gujja S."/>
            <person name="Hansen M."/>
            <person name="Howarth C."/>
            <person name="Imamovic A."/>
            <person name="Ireland A."/>
            <person name="Larimer J."/>
            <person name="McCowan C."/>
            <person name="Murphy C."/>
            <person name="Pearson M."/>
            <person name="Poon T.W."/>
            <person name="Priest M."/>
            <person name="Roberts A."/>
            <person name="Saif S."/>
            <person name="Shea T."/>
            <person name="Sisk P."/>
            <person name="Sykes S."/>
            <person name="Wortman J."/>
            <person name="Nusbaum C."/>
            <person name="Birren B."/>
        </authorList>
    </citation>
    <scope>NUCLEOTIDE SEQUENCE [LARGE SCALE GENOMIC DNA]</scope>
    <source>
        <strain evidence="3 4">ACS-120-V-Col10b</strain>
    </source>
</reference>
<dbReference type="OrthoDB" id="3240216at2"/>
<evidence type="ECO:0000256" key="1">
    <source>
        <dbReference type="SAM" id="Phobius"/>
    </source>
</evidence>
<proteinExistence type="predicted"/>